<dbReference type="EMBL" id="HG316458">
    <property type="protein sequence ID" value="CDF89983.1"/>
    <property type="molecule type" value="Genomic_DNA"/>
</dbReference>
<evidence type="ECO:0000256" key="4">
    <source>
        <dbReference type="ARBA" id="ARBA00023128"/>
    </source>
</evidence>
<gene>
    <name evidence="7" type="ORF">BN860_06194g</name>
</gene>
<dbReference type="Gene3D" id="1.10.1200.10">
    <property type="entry name" value="ACP-like"/>
    <property type="match status" value="1"/>
</dbReference>
<organism evidence="7 8">
    <name type="scientific">Zygosaccharomyces bailii (strain CLIB 213 / ATCC 58445 / CBS 680 / BCRC 21525 / NBRC 1098 / NCYC 1416 / NRRL Y-2227)</name>
    <dbReference type="NCBI Taxonomy" id="1333698"/>
    <lineage>
        <taxon>Eukaryota</taxon>
        <taxon>Fungi</taxon>
        <taxon>Dikarya</taxon>
        <taxon>Ascomycota</taxon>
        <taxon>Saccharomycotina</taxon>
        <taxon>Saccharomycetes</taxon>
        <taxon>Saccharomycetales</taxon>
        <taxon>Saccharomycetaceae</taxon>
        <taxon>Zygosaccharomyces</taxon>
    </lineage>
</organism>
<proteinExistence type="inferred from homology"/>
<keyword evidence="5" id="KW-0687">Ribonucleoprotein</keyword>
<sequence length="253" mass="29251">MCVIRIKLVTNTTHISTPIMWRIQGARRIHITARRGDFFSWFKTKKEEVKDTKDIIKDIEAGKKVATDKGNRIKLDLIPSNFIGEESLKVRKKIQERRVNSVTFNRWLSRSKVATEQQLDSIIDESIQTATNGSHTSVSTPFVDLVTKFKFTKALQTKTGYMVPDYKITVATTPLQFKDYFMQEILSGKLRRFKESEPNAIDLSNKDYGSPNVHIVNDVNSKKQKRKFGKIIKEVHALEHENLKRIVEEAKRQ</sequence>
<evidence type="ECO:0000256" key="2">
    <source>
        <dbReference type="ARBA" id="ARBA00008860"/>
    </source>
</evidence>
<evidence type="ECO:0000256" key="3">
    <source>
        <dbReference type="ARBA" id="ARBA00022980"/>
    </source>
</evidence>
<comment type="subcellular location">
    <subcellularLocation>
        <location evidence="1">Mitochondrion</location>
    </subcellularLocation>
</comment>
<dbReference type="Pfam" id="PF10501">
    <property type="entry name" value="Ribosomal_L50"/>
    <property type="match status" value="1"/>
</dbReference>
<dbReference type="GO" id="GO:0005739">
    <property type="term" value="C:mitochondrion"/>
    <property type="evidence" value="ECO:0007669"/>
    <property type="project" value="UniProtKB-SubCell"/>
</dbReference>
<dbReference type="GO" id="GO:0005840">
    <property type="term" value="C:ribosome"/>
    <property type="evidence" value="ECO:0007669"/>
    <property type="project" value="UniProtKB-KW"/>
</dbReference>
<evidence type="ECO:0000313" key="8">
    <source>
        <dbReference type="Proteomes" id="UP000019375"/>
    </source>
</evidence>
<dbReference type="GO" id="GO:1990904">
    <property type="term" value="C:ribonucleoprotein complex"/>
    <property type="evidence" value="ECO:0007669"/>
    <property type="project" value="UniProtKB-KW"/>
</dbReference>
<keyword evidence="3" id="KW-0689">Ribosomal protein</keyword>
<evidence type="ECO:0000256" key="5">
    <source>
        <dbReference type="ARBA" id="ARBA00023274"/>
    </source>
</evidence>
<name>A0A8J2T6V8_ZYGB2</name>
<dbReference type="AlphaFoldDB" id="A0A8J2T6V8"/>
<accession>A0A8J2T6V8</accession>
<keyword evidence="8" id="KW-1185">Reference proteome</keyword>
<dbReference type="InterPro" id="IPR018305">
    <property type="entry name" value="Ribosomal_m50"/>
</dbReference>
<comment type="similarity">
    <text evidence="2">Belongs to the mitochondrion-specific ribosomal protein mL50 family.</text>
</comment>
<keyword evidence="4" id="KW-0496">Mitochondrion</keyword>
<evidence type="ECO:0000313" key="7">
    <source>
        <dbReference type="EMBL" id="CDF89983.1"/>
    </source>
</evidence>
<reference evidence="8" key="1">
    <citation type="journal article" date="2013" name="Genome Announc.">
        <title>Genome sequence of the food spoilage yeast Zygosaccharomyces bailii CLIB 213(T).</title>
        <authorList>
            <person name="Galeote V."/>
            <person name="Bigey F."/>
            <person name="Devillers H."/>
            <person name="Neuveglise C."/>
            <person name="Dequin S."/>
        </authorList>
    </citation>
    <scope>NUCLEOTIDE SEQUENCE [LARGE SCALE GENOMIC DNA]</scope>
    <source>
        <strain evidence="8">CLIB 213 / ATCC 58445 / CBS 680 / CCRC 21525 / NBRC 1098 / NCYC 1416 / NRRL Y-2227</strain>
    </source>
</reference>
<protein>
    <recommendedName>
        <fullName evidence="6">Large ribosomal subunit protein mL50</fullName>
    </recommendedName>
</protein>
<dbReference type="OrthoDB" id="3980895at2759"/>
<dbReference type="Proteomes" id="UP000019375">
    <property type="component" value="Unassembled WGS sequence"/>
</dbReference>
<evidence type="ECO:0000256" key="6">
    <source>
        <dbReference type="ARBA" id="ARBA00035183"/>
    </source>
</evidence>
<dbReference type="InterPro" id="IPR036736">
    <property type="entry name" value="ACP-like_sf"/>
</dbReference>
<evidence type="ECO:0000256" key="1">
    <source>
        <dbReference type="ARBA" id="ARBA00004173"/>
    </source>
</evidence>